<keyword evidence="2" id="KW-1185">Reference proteome</keyword>
<sequence length="332" mass="37455">MSSLLRGRAGRVTQAQVWELAAHLTDRDREIVVTLFEQRVLRTDQVAVLFFSSVRRAQDRMLFLYRHRVVDRFYPAAPRGAGKPQAHWLLDDAGAHIVAACLDVDRRALHWERRSDWGAHRHLAHRLGVNGFVTRLVAATLKAPGAGVARWHGPGAVARVLPGGLSEKPIPDAGVQLSTPAGRVECLLEWDRGTESGSVLREKLYRYRRASDDARGGTVANVLFVVPSERRVETLRRALVDADRPSEWDLVREHWEYWPLLVTTTGELDDAGPLGRIWRSVDQSRRSPLALVDLTPPPDGEEPVPLADCLGRRWRKENPEFWARLSPLTARR</sequence>
<organism evidence="1 2">
    <name type="scientific">Conexibacter stalactiti</name>
    <dbReference type="NCBI Taxonomy" id="1940611"/>
    <lineage>
        <taxon>Bacteria</taxon>
        <taxon>Bacillati</taxon>
        <taxon>Actinomycetota</taxon>
        <taxon>Thermoleophilia</taxon>
        <taxon>Solirubrobacterales</taxon>
        <taxon>Conexibacteraceae</taxon>
        <taxon>Conexibacter</taxon>
    </lineage>
</organism>
<evidence type="ECO:0000313" key="2">
    <source>
        <dbReference type="Proteomes" id="UP001284601"/>
    </source>
</evidence>
<evidence type="ECO:0000313" key="1">
    <source>
        <dbReference type="EMBL" id="MDW5593414.1"/>
    </source>
</evidence>
<reference evidence="1 2" key="2">
    <citation type="submission" date="2023-10" db="EMBL/GenBank/DDBJ databases">
        <authorList>
            <person name="Han X.F."/>
        </authorList>
    </citation>
    <scope>NUCLEOTIDE SEQUENCE [LARGE SCALE GENOMIC DNA]</scope>
    <source>
        <strain evidence="1 2">KCTC 39840</strain>
    </source>
</reference>
<dbReference type="RefSeq" id="WP_318595675.1">
    <property type="nucleotide sequence ID" value="NZ_JAWSTH010000005.1"/>
</dbReference>
<dbReference type="Proteomes" id="UP001284601">
    <property type="component" value="Unassembled WGS sequence"/>
</dbReference>
<dbReference type="InterPro" id="IPR025855">
    <property type="entry name" value="Replic_Relax"/>
</dbReference>
<comment type="caution">
    <text evidence="1">The sequence shown here is derived from an EMBL/GenBank/DDBJ whole genome shotgun (WGS) entry which is preliminary data.</text>
</comment>
<dbReference type="Pfam" id="PF13814">
    <property type="entry name" value="Replic_Relax"/>
    <property type="match status" value="1"/>
</dbReference>
<protein>
    <submittedName>
        <fullName evidence="1">Replication-relaxation family protein</fullName>
    </submittedName>
</protein>
<name>A0ABU4HL27_9ACTN</name>
<accession>A0ABU4HL27</accession>
<proteinExistence type="predicted"/>
<gene>
    <name evidence="1" type="ORF">R7226_03635</name>
</gene>
<reference evidence="2" key="1">
    <citation type="submission" date="2023-07" db="EMBL/GenBank/DDBJ databases">
        <title>Conexibacter stalactiti sp. nov., isolated from stalactites in a lava cave and emended description of the genus Conexibacter.</title>
        <authorList>
            <person name="Lee S.D."/>
        </authorList>
    </citation>
    <scope>NUCLEOTIDE SEQUENCE [LARGE SCALE GENOMIC DNA]</scope>
    <source>
        <strain evidence="2">KCTC 39840</strain>
    </source>
</reference>
<dbReference type="EMBL" id="JAWSTH010000005">
    <property type="protein sequence ID" value="MDW5593414.1"/>
    <property type="molecule type" value="Genomic_DNA"/>
</dbReference>